<protein>
    <submittedName>
        <fullName evidence="4">NAD(P)-binding protein</fullName>
    </submittedName>
</protein>
<gene>
    <name evidence="4" type="ORF">LY89DRAFT_614471</name>
</gene>
<evidence type="ECO:0000313" key="5">
    <source>
        <dbReference type="Proteomes" id="UP000070700"/>
    </source>
</evidence>
<name>A0A194XCX1_MOLSC</name>
<keyword evidence="1" id="KW-0521">NADP</keyword>
<evidence type="ECO:0000259" key="3">
    <source>
        <dbReference type="Pfam" id="PF05368"/>
    </source>
</evidence>
<organism evidence="4 5">
    <name type="scientific">Mollisia scopiformis</name>
    <name type="common">Conifer needle endophyte fungus</name>
    <name type="synonym">Phialocephala scopiformis</name>
    <dbReference type="NCBI Taxonomy" id="149040"/>
    <lineage>
        <taxon>Eukaryota</taxon>
        <taxon>Fungi</taxon>
        <taxon>Dikarya</taxon>
        <taxon>Ascomycota</taxon>
        <taxon>Pezizomycotina</taxon>
        <taxon>Leotiomycetes</taxon>
        <taxon>Helotiales</taxon>
        <taxon>Mollisiaceae</taxon>
        <taxon>Mollisia</taxon>
    </lineage>
</organism>
<evidence type="ECO:0000256" key="1">
    <source>
        <dbReference type="ARBA" id="ARBA00022857"/>
    </source>
</evidence>
<dbReference type="OrthoDB" id="419598at2759"/>
<proteinExistence type="predicted"/>
<accession>A0A194XCX1</accession>
<feature type="domain" description="NmrA-like" evidence="3">
    <location>
        <begin position="6"/>
        <end position="245"/>
    </location>
</feature>
<evidence type="ECO:0000313" key="4">
    <source>
        <dbReference type="EMBL" id="KUJ18018.1"/>
    </source>
</evidence>
<dbReference type="PANTHER" id="PTHR47706">
    <property type="entry name" value="NMRA-LIKE FAMILY PROTEIN"/>
    <property type="match status" value="1"/>
</dbReference>
<dbReference type="InterPro" id="IPR036291">
    <property type="entry name" value="NAD(P)-bd_dom_sf"/>
</dbReference>
<dbReference type="RefSeq" id="XP_018072373.1">
    <property type="nucleotide sequence ID" value="XM_018210687.1"/>
</dbReference>
<reference evidence="4 5" key="1">
    <citation type="submission" date="2015-10" db="EMBL/GenBank/DDBJ databases">
        <title>Full genome of DAOMC 229536 Phialocephala scopiformis, a fungal endophyte of spruce producing the potent anti-insectan compound rugulosin.</title>
        <authorList>
            <consortium name="DOE Joint Genome Institute"/>
            <person name="Walker A.K."/>
            <person name="Frasz S.L."/>
            <person name="Seifert K.A."/>
            <person name="Miller J.D."/>
            <person name="Mondo S.J."/>
            <person name="Labutti K."/>
            <person name="Lipzen A."/>
            <person name="Dockter R."/>
            <person name="Kennedy M."/>
            <person name="Grigoriev I.V."/>
            <person name="Spatafora J.W."/>
        </authorList>
    </citation>
    <scope>NUCLEOTIDE SEQUENCE [LARGE SCALE GENOMIC DNA]</scope>
    <source>
        <strain evidence="4 5">CBS 120377</strain>
    </source>
</reference>
<dbReference type="Pfam" id="PF05368">
    <property type="entry name" value="NmrA"/>
    <property type="match status" value="1"/>
</dbReference>
<sequence length="307" mass="34246">MMRIAIAGSGGLARTFVAHILETANICLVLSREPQPDLEGPDCQVAVVDYDDQDLLRFTLRGVDVVISTVSGNPQINLIDAAAHSGVRRFVPAEFEGPPSRRPRNDPLDRGRAACLERLRHYKHHHRYPMASTVFTCGVFYERFARGGLGAFNIGASSNVFYQGSYLMDVENGTAEVVEQHSDGRPVNVTMTSINDVARFVVAALDLDIDTWQDEFSMSGDRISVAQIVQWAESIKGATFFAEVIAAGDLNAHLEYATFQSDFAKVARMHELIATEQRRYDFRSPNLNALVPIVPETFWDWLRTHWG</sequence>
<dbReference type="InterPro" id="IPR008030">
    <property type="entry name" value="NmrA-like"/>
</dbReference>
<dbReference type="SUPFAM" id="SSF51735">
    <property type="entry name" value="NAD(P)-binding Rossmann-fold domains"/>
    <property type="match status" value="1"/>
</dbReference>
<dbReference type="GeneID" id="28820413"/>
<keyword evidence="5" id="KW-1185">Reference proteome</keyword>
<dbReference type="KEGG" id="psco:LY89DRAFT_614471"/>
<dbReference type="EMBL" id="KQ947413">
    <property type="protein sequence ID" value="KUJ18018.1"/>
    <property type="molecule type" value="Genomic_DNA"/>
</dbReference>
<dbReference type="AlphaFoldDB" id="A0A194XCX1"/>
<keyword evidence="2" id="KW-0560">Oxidoreductase</keyword>
<dbReference type="InParanoid" id="A0A194XCX1"/>
<evidence type="ECO:0000256" key="2">
    <source>
        <dbReference type="ARBA" id="ARBA00023002"/>
    </source>
</evidence>
<dbReference type="GO" id="GO:0016491">
    <property type="term" value="F:oxidoreductase activity"/>
    <property type="evidence" value="ECO:0007669"/>
    <property type="project" value="UniProtKB-KW"/>
</dbReference>
<dbReference type="Gene3D" id="3.40.50.720">
    <property type="entry name" value="NAD(P)-binding Rossmann-like Domain"/>
    <property type="match status" value="1"/>
</dbReference>
<dbReference type="PANTHER" id="PTHR47706:SF5">
    <property type="entry name" value="ISOFLAVONE REDUCTASE"/>
    <property type="match status" value="1"/>
</dbReference>
<dbReference type="InterPro" id="IPR051609">
    <property type="entry name" value="NmrA/Isoflavone_reductase-like"/>
</dbReference>
<dbReference type="Proteomes" id="UP000070700">
    <property type="component" value="Unassembled WGS sequence"/>
</dbReference>